<feature type="active site" evidence="13">
    <location>
        <position position="354"/>
    </location>
</feature>
<dbReference type="Gene3D" id="3.40.50.880">
    <property type="match status" value="1"/>
</dbReference>
<dbReference type="GO" id="GO:0004088">
    <property type="term" value="F:carbamoyl-phosphate synthase (glutamine-hydrolyzing) activity"/>
    <property type="evidence" value="ECO:0007669"/>
    <property type="project" value="UniProtKB-UniRule"/>
</dbReference>
<comment type="catalytic activity">
    <reaction evidence="11 13">
        <text>hydrogencarbonate + L-glutamine + 2 ATP + H2O = carbamoyl phosphate + L-glutamate + 2 ADP + phosphate + 2 H(+)</text>
        <dbReference type="Rhea" id="RHEA:18633"/>
        <dbReference type="ChEBI" id="CHEBI:15377"/>
        <dbReference type="ChEBI" id="CHEBI:15378"/>
        <dbReference type="ChEBI" id="CHEBI:17544"/>
        <dbReference type="ChEBI" id="CHEBI:29985"/>
        <dbReference type="ChEBI" id="CHEBI:30616"/>
        <dbReference type="ChEBI" id="CHEBI:43474"/>
        <dbReference type="ChEBI" id="CHEBI:58228"/>
        <dbReference type="ChEBI" id="CHEBI:58359"/>
        <dbReference type="ChEBI" id="CHEBI:456216"/>
        <dbReference type="EC" id="6.3.5.5"/>
    </reaction>
</comment>
<dbReference type="NCBIfam" id="TIGR01368">
    <property type="entry name" value="CPSaseIIsmall"/>
    <property type="match status" value="1"/>
</dbReference>
<keyword evidence="16" id="KW-1185">Reference proteome</keyword>
<dbReference type="CDD" id="cd01744">
    <property type="entry name" value="GATase1_CPSase"/>
    <property type="match status" value="1"/>
</dbReference>
<dbReference type="NCBIfam" id="NF009475">
    <property type="entry name" value="PRK12838.1"/>
    <property type="match status" value="1"/>
</dbReference>
<feature type="domain" description="Carbamoyl-phosphate synthase small subunit N-terminal" evidence="14">
    <location>
        <begin position="3"/>
        <end position="133"/>
    </location>
</feature>
<evidence type="ECO:0000256" key="6">
    <source>
        <dbReference type="ARBA" id="ARBA00022605"/>
    </source>
</evidence>
<feature type="binding site" evidence="13">
    <location>
        <position position="47"/>
    </location>
    <ligand>
        <name>L-glutamine</name>
        <dbReference type="ChEBI" id="CHEBI:58359"/>
    </ligand>
</feature>
<dbReference type="EC" id="6.3.5.5" evidence="13"/>
<dbReference type="Pfam" id="PF00117">
    <property type="entry name" value="GATase"/>
    <property type="match status" value="1"/>
</dbReference>
<feature type="binding site" evidence="13">
    <location>
        <position position="272"/>
    </location>
    <ligand>
        <name>L-glutamine</name>
        <dbReference type="ChEBI" id="CHEBI:58359"/>
    </ligand>
</feature>
<proteinExistence type="inferred from homology"/>
<evidence type="ECO:0000256" key="4">
    <source>
        <dbReference type="ARBA" id="ARBA00022571"/>
    </source>
</evidence>
<comment type="catalytic activity">
    <reaction evidence="12 13">
        <text>L-glutamine + H2O = L-glutamate + NH4(+)</text>
        <dbReference type="Rhea" id="RHEA:15889"/>
        <dbReference type="ChEBI" id="CHEBI:15377"/>
        <dbReference type="ChEBI" id="CHEBI:28938"/>
        <dbReference type="ChEBI" id="CHEBI:29985"/>
        <dbReference type="ChEBI" id="CHEBI:58359"/>
    </reaction>
</comment>
<evidence type="ECO:0000256" key="3">
    <source>
        <dbReference type="ARBA" id="ARBA00007800"/>
    </source>
</evidence>
<evidence type="ECO:0000313" key="15">
    <source>
        <dbReference type="EMBL" id="NMH66527.1"/>
    </source>
</evidence>
<dbReference type="EMBL" id="JAAXYH010000013">
    <property type="protein sequence ID" value="NMH66527.1"/>
    <property type="molecule type" value="Genomic_DNA"/>
</dbReference>
<dbReference type="GO" id="GO:0044205">
    <property type="term" value="P:'de novo' UMP biosynthetic process"/>
    <property type="evidence" value="ECO:0007669"/>
    <property type="project" value="UniProtKB-UniRule"/>
</dbReference>
<dbReference type="SUPFAM" id="SSF52021">
    <property type="entry name" value="Carbamoyl phosphate synthetase, small subunit N-terminal domain"/>
    <property type="match status" value="1"/>
</dbReference>
<feature type="binding site" evidence="13">
    <location>
        <position position="269"/>
    </location>
    <ligand>
        <name>L-glutamine</name>
        <dbReference type="ChEBI" id="CHEBI:58359"/>
    </ligand>
</feature>
<dbReference type="AlphaFoldDB" id="A0A972G1E2"/>
<evidence type="ECO:0000256" key="1">
    <source>
        <dbReference type="ARBA" id="ARBA00004812"/>
    </source>
</evidence>
<dbReference type="InterPro" id="IPR017926">
    <property type="entry name" value="GATASE"/>
</dbReference>
<feature type="binding site" evidence="13">
    <location>
        <position position="310"/>
    </location>
    <ligand>
        <name>L-glutamine</name>
        <dbReference type="ChEBI" id="CHEBI:58359"/>
    </ligand>
</feature>
<dbReference type="PRINTS" id="PR00096">
    <property type="entry name" value="GATASE"/>
</dbReference>
<feature type="active site" evidence="13">
    <location>
        <position position="352"/>
    </location>
</feature>
<evidence type="ECO:0000256" key="8">
    <source>
        <dbReference type="ARBA" id="ARBA00022840"/>
    </source>
</evidence>
<dbReference type="PANTHER" id="PTHR43418:SF7">
    <property type="entry name" value="CARBAMOYL-PHOSPHATE SYNTHASE SMALL CHAIN"/>
    <property type="match status" value="1"/>
</dbReference>
<comment type="caution">
    <text evidence="15">The sequence shown here is derived from an EMBL/GenBank/DDBJ whole genome shotgun (WGS) entry which is preliminary data.</text>
</comment>
<feature type="binding site" evidence="13">
    <location>
        <position position="313"/>
    </location>
    <ligand>
        <name>L-glutamine</name>
        <dbReference type="ChEBI" id="CHEBI:58359"/>
    </ligand>
</feature>
<dbReference type="PRINTS" id="PR00099">
    <property type="entry name" value="CPSGATASE"/>
</dbReference>
<comment type="function">
    <text evidence="13">Small subunit of the glutamine-dependent carbamoyl phosphate synthetase (CPSase). CPSase catalyzes the formation of carbamoyl phosphate from the ammonia moiety of glutamine, carbonate, and phosphate donated by ATP, constituting the first step of 2 biosynthetic pathways, one leading to arginine and/or urea and the other to pyrimidine nucleotides. The small subunit (glutamine amidotransferase) binds and cleaves glutamine to supply the large subunit with the substrate ammonia.</text>
</comment>
<keyword evidence="10 13" id="KW-0665">Pyrimidine biosynthesis</keyword>
<feature type="binding site" evidence="13">
    <location>
        <position position="240"/>
    </location>
    <ligand>
        <name>L-glutamine</name>
        <dbReference type="ChEBI" id="CHEBI:58359"/>
    </ligand>
</feature>
<dbReference type="PROSITE" id="PS51273">
    <property type="entry name" value="GATASE_TYPE_1"/>
    <property type="match status" value="1"/>
</dbReference>
<name>A0A972G1E2_9GAMM</name>
<reference evidence="15" key="1">
    <citation type="submission" date="2020-04" db="EMBL/GenBank/DDBJ databases">
        <title>Description of Shewanella salipaludis sp. nov., isolated from a salt marsh.</title>
        <authorList>
            <person name="Park S."/>
            <person name="Yoon J.-H."/>
        </authorList>
    </citation>
    <scope>NUCLEOTIDE SEQUENCE</scope>
    <source>
        <strain evidence="15">SHSM-M6</strain>
    </source>
</reference>
<dbReference type="HAMAP" id="MF_01209">
    <property type="entry name" value="CPSase_S_chain"/>
    <property type="match status" value="1"/>
</dbReference>
<evidence type="ECO:0000256" key="5">
    <source>
        <dbReference type="ARBA" id="ARBA00022598"/>
    </source>
</evidence>
<comment type="pathway">
    <text evidence="1 13">Pyrimidine metabolism; UMP biosynthesis via de novo pathway; (S)-dihydroorotate from bicarbonate: step 1/3.</text>
</comment>
<feature type="binding site" evidence="13">
    <location>
        <position position="242"/>
    </location>
    <ligand>
        <name>L-glutamine</name>
        <dbReference type="ChEBI" id="CHEBI:58359"/>
    </ligand>
</feature>
<organism evidence="15 16">
    <name type="scientific">Shewanella salipaludis</name>
    <dbReference type="NCBI Taxonomy" id="2723052"/>
    <lineage>
        <taxon>Bacteria</taxon>
        <taxon>Pseudomonadati</taxon>
        <taxon>Pseudomonadota</taxon>
        <taxon>Gammaproteobacteria</taxon>
        <taxon>Alteromonadales</taxon>
        <taxon>Shewanellaceae</taxon>
        <taxon>Shewanella</taxon>
    </lineage>
</organism>
<evidence type="ECO:0000256" key="13">
    <source>
        <dbReference type="HAMAP-Rule" id="MF_01209"/>
    </source>
</evidence>
<dbReference type="FunFam" id="3.40.50.880:FF:000011">
    <property type="entry name" value="Carbamoyl-phosphate synthase small chain"/>
    <property type="match status" value="1"/>
</dbReference>
<dbReference type="GO" id="GO:0005524">
    <property type="term" value="F:ATP binding"/>
    <property type="evidence" value="ECO:0007669"/>
    <property type="project" value="UniProtKB-UniRule"/>
</dbReference>
<dbReference type="InterPro" id="IPR050472">
    <property type="entry name" value="Anth_synth/Amidotransfase"/>
</dbReference>
<evidence type="ECO:0000256" key="9">
    <source>
        <dbReference type="ARBA" id="ARBA00022962"/>
    </source>
</evidence>
<dbReference type="Pfam" id="PF00988">
    <property type="entry name" value="CPSase_sm_chain"/>
    <property type="match status" value="1"/>
</dbReference>
<keyword evidence="6 13" id="KW-0028">Amino-acid biosynthesis</keyword>
<dbReference type="Proteomes" id="UP000737113">
    <property type="component" value="Unassembled WGS sequence"/>
</dbReference>
<keyword evidence="4 13" id="KW-0055">Arginine biosynthesis</keyword>
<keyword evidence="7 13" id="KW-0547">Nucleotide-binding</keyword>
<evidence type="ECO:0000256" key="7">
    <source>
        <dbReference type="ARBA" id="ARBA00022741"/>
    </source>
</evidence>
<accession>A0A972G1E2</accession>
<evidence type="ECO:0000259" key="14">
    <source>
        <dbReference type="SMART" id="SM01097"/>
    </source>
</evidence>
<evidence type="ECO:0000256" key="11">
    <source>
        <dbReference type="ARBA" id="ARBA00048816"/>
    </source>
</evidence>
<gene>
    <name evidence="13 15" type="primary">carA</name>
    <name evidence="15" type="ORF">HC757_15315</name>
</gene>
<protein>
    <recommendedName>
        <fullName evidence="13">Carbamoyl phosphate synthase small chain</fullName>
        <ecNumber evidence="13">6.3.5.5</ecNumber>
    </recommendedName>
    <alternativeName>
        <fullName evidence="13">Carbamoyl phosphate synthetase glutamine chain</fullName>
    </alternativeName>
</protein>
<dbReference type="GO" id="GO:0006207">
    <property type="term" value="P:'de novo' pyrimidine nucleobase biosynthetic process"/>
    <property type="evidence" value="ECO:0007669"/>
    <property type="project" value="InterPro"/>
</dbReference>
<dbReference type="FunFam" id="3.50.30.20:FF:000001">
    <property type="entry name" value="Carbamoyl-phosphate synthase small chain"/>
    <property type="match status" value="1"/>
</dbReference>
<evidence type="ECO:0000256" key="2">
    <source>
        <dbReference type="ARBA" id="ARBA00005077"/>
    </source>
</evidence>
<keyword evidence="8 13" id="KW-0067">ATP-binding</keyword>
<dbReference type="SMART" id="SM01097">
    <property type="entry name" value="CPSase_sm_chain"/>
    <property type="match status" value="1"/>
</dbReference>
<comment type="similarity">
    <text evidence="3 13">Belongs to the CarA family.</text>
</comment>
<dbReference type="GO" id="GO:0006526">
    <property type="term" value="P:L-arginine biosynthetic process"/>
    <property type="evidence" value="ECO:0007669"/>
    <property type="project" value="UniProtKB-UniRule"/>
</dbReference>
<comment type="subunit">
    <text evidence="13">Composed of two chains; the small (or glutamine) chain promotes the hydrolysis of glutamine to ammonia, which is used by the large (or ammonia) chain to synthesize carbamoyl phosphate. Tetramer of heterodimers (alpha,beta)4.</text>
</comment>
<feature type="binding site" evidence="13">
    <location>
        <position position="312"/>
    </location>
    <ligand>
        <name>L-glutamine</name>
        <dbReference type="ChEBI" id="CHEBI:58359"/>
    </ligand>
</feature>
<dbReference type="SUPFAM" id="SSF52317">
    <property type="entry name" value="Class I glutamine amidotransferase-like"/>
    <property type="match status" value="1"/>
</dbReference>
<keyword evidence="9 13" id="KW-0315">Glutamine amidotransferase</keyword>
<dbReference type="PANTHER" id="PTHR43418">
    <property type="entry name" value="MULTIFUNCTIONAL TRYPTOPHAN BIOSYNTHESIS PROTEIN-RELATED"/>
    <property type="match status" value="1"/>
</dbReference>
<feature type="active site" description="Nucleophile" evidence="13">
    <location>
        <position position="268"/>
    </location>
</feature>
<dbReference type="InterPro" id="IPR006274">
    <property type="entry name" value="CarbamoylP_synth_ssu"/>
</dbReference>
<keyword evidence="5 13" id="KW-0436">Ligase</keyword>
<dbReference type="InterPro" id="IPR002474">
    <property type="entry name" value="CarbamoylP_synth_ssu_N"/>
</dbReference>
<feature type="region of interest" description="CPSase" evidence="13">
    <location>
        <begin position="1"/>
        <end position="191"/>
    </location>
</feature>
<sequence length="381" mass="40797">MTKSALLVLEDGTVFSGTAIGADGLSVGEVVFNTSMTGYQEILTDPSYSRQIVTLTYPHIGNTGTNDEDTESAAVHACGLIIRDLPLIASNFRNTQSLSDYLKANKVVGIADIDTRKLTRILREKGAQAGCIMVGDLDEAKALAAAKAFPGLKGMDLAKEVTTDKAYPWRSGSWRLVGGLPDDTPAADLKFKVVAYDYGVKRNILRMLVDRGCDVTVVPAQTPASEVLAMNPDGVFLSNGPGDPEPCDYAIAAIQEILKTDIPVFGICLGHQLLALASGAKTLKMKFGHHGANHPVSNLEQGNVMITSQNHGFAADETTLPANIRVTHKSLFDGSLQGIHLTDKPAFSFQGHPEASPGPNDAAPLFDHFIELIEHYRQTAK</sequence>
<dbReference type="GO" id="GO:0006541">
    <property type="term" value="P:glutamine metabolic process"/>
    <property type="evidence" value="ECO:0007669"/>
    <property type="project" value="InterPro"/>
</dbReference>
<dbReference type="InterPro" id="IPR036480">
    <property type="entry name" value="CarbP_synth_ssu_N_sf"/>
</dbReference>
<evidence type="ECO:0000256" key="12">
    <source>
        <dbReference type="ARBA" id="ARBA00049285"/>
    </source>
</evidence>
<dbReference type="InterPro" id="IPR035686">
    <property type="entry name" value="CPSase_GATase1"/>
</dbReference>
<evidence type="ECO:0000256" key="10">
    <source>
        <dbReference type="ARBA" id="ARBA00022975"/>
    </source>
</evidence>
<comment type="pathway">
    <text evidence="2 13">Amino-acid biosynthesis; L-arginine biosynthesis; carbamoyl phosphate from bicarbonate: step 1/1.</text>
</comment>
<evidence type="ECO:0000313" key="16">
    <source>
        <dbReference type="Proteomes" id="UP000737113"/>
    </source>
</evidence>
<dbReference type="InterPro" id="IPR029062">
    <property type="entry name" value="Class_I_gatase-like"/>
</dbReference>
<dbReference type="Gene3D" id="3.50.30.20">
    <property type="entry name" value="Carbamoyl-phosphate synthase small subunit, N-terminal domain"/>
    <property type="match status" value="1"/>
</dbReference>